<evidence type="ECO:0000313" key="1">
    <source>
        <dbReference type="EMBL" id="GES88073.1"/>
    </source>
</evidence>
<accession>A0A8H3LGF8</accession>
<gene>
    <name evidence="1" type="ORF">RCL2_001503700</name>
</gene>
<reference evidence="1" key="1">
    <citation type="submission" date="2019-10" db="EMBL/GenBank/DDBJ databases">
        <title>Conservation and host-specific expression of non-tandemly repeated heterogenous ribosome RNA gene in arbuscular mycorrhizal fungi.</title>
        <authorList>
            <person name="Maeda T."/>
            <person name="Kobayashi Y."/>
            <person name="Nakagawa T."/>
            <person name="Ezawa T."/>
            <person name="Yamaguchi K."/>
            <person name="Bino T."/>
            <person name="Nishimoto Y."/>
            <person name="Shigenobu S."/>
            <person name="Kawaguchi M."/>
        </authorList>
    </citation>
    <scope>NUCLEOTIDE SEQUENCE</scope>
    <source>
        <strain evidence="1">HR1</strain>
    </source>
</reference>
<dbReference type="Proteomes" id="UP000615446">
    <property type="component" value="Unassembled WGS sequence"/>
</dbReference>
<organism evidence="1 2">
    <name type="scientific">Rhizophagus clarus</name>
    <dbReference type="NCBI Taxonomy" id="94130"/>
    <lineage>
        <taxon>Eukaryota</taxon>
        <taxon>Fungi</taxon>
        <taxon>Fungi incertae sedis</taxon>
        <taxon>Mucoromycota</taxon>
        <taxon>Glomeromycotina</taxon>
        <taxon>Glomeromycetes</taxon>
        <taxon>Glomerales</taxon>
        <taxon>Glomeraceae</taxon>
        <taxon>Rhizophagus</taxon>
    </lineage>
</organism>
<proteinExistence type="predicted"/>
<sequence>MSSLSENIIDLEEFDEPLEYNPFACNLAGPDVLEASHSDVDLETDPFIQPIDLQEYSHKTEYLAAMNTRFPYPNHIYTCGGKPKIKCYLIHATNQWSEFVGCGKWK</sequence>
<evidence type="ECO:0000313" key="2">
    <source>
        <dbReference type="Proteomes" id="UP000615446"/>
    </source>
</evidence>
<dbReference type="AlphaFoldDB" id="A0A8H3LGF8"/>
<dbReference type="OrthoDB" id="2335006at2759"/>
<protein>
    <submittedName>
        <fullName evidence="1">Uncharacterized protein</fullName>
    </submittedName>
</protein>
<dbReference type="EMBL" id="BLAL01000175">
    <property type="protein sequence ID" value="GES88073.1"/>
    <property type="molecule type" value="Genomic_DNA"/>
</dbReference>
<comment type="caution">
    <text evidence="1">The sequence shown here is derived from an EMBL/GenBank/DDBJ whole genome shotgun (WGS) entry which is preliminary data.</text>
</comment>
<name>A0A8H3LGF8_9GLOM</name>